<dbReference type="EMBL" id="SHOE01000014">
    <property type="protein sequence ID" value="NKJ68970.1"/>
    <property type="molecule type" value="Genomic_DNA"/>
</dbReference>
<proteinExistence type="predicted"/>
<evidence type="ECO:0000313" key="2">
    <source>
        <dbReference type="Proteomes" id="UP000778757"/>
    </source>
</evidence>
<gene>
    <name evidence="1" type="ORF">EX191_14510</name>
</gene>
<sequence>MLVEKMKKVVFVSGVHGSGKGTLCQSLNDLLGVKSYSASDLIKNNSDYIEDSKLVDKAEKNQAALIRGLSSVKEKKFLLDGHFCLLNNNMEIITIDYAVFDAMNLSLVIFVECEPEELRRRLLMRDNTKFSVELLSSFQKAEFERAKSFCFQRNIPFVKHYSGQDDISLTFEKIDKL</sequence>
<dbReference type="Proteomes" id="UP000778757">
    <property type="component" value="Unassembled WGS sequence"/>
</dbReference>
<organism evidence="1 2">
    <name type="scientific">Vibrio chemaguriensis</name>
    <dbReference type="NCBI Taxonomy" id="2527672"/>
    <lineage>
        <taxon>Bacteria</taxon>
        <taxon>Pseudomonadati</taxon>
        <taxon>Pseudomonadota</taxon>
        <taxon>Gammaproteobacteria</taxon>
        <taxon>Vibrionales</taxon>
        <taxon>Vibrionaceae</taxon>
        <taxon>Vibrio</taxon>
    </lineage>
</organism>
<dbReference type="Gene3D" id="3.40.50.300">
    <property type="entry name" value="P-loop containing nucleotide triphosphate hydrolases"/>
    <property type="match status" value="1"/>
</dbReference>
<evidence type="ECO:0000313" key="1">
    <source>
        <dbReference type="EMBL" id="NKJ68970.1"/>
    </source>
</evidence>
<reference evidence="1 2" key="1">
    <citation type="journal article" date="2019" name="Curr. Microbiol.">
        <title>Vibrio chemaguriensis sp. nov., from Sundarbans, Bay of Bengal.</title>
        <authorList>
            <person name="Ghosh A."/>
            <person name="Bhadury P."/>
        </authorList>
    </citation>
    <scope>NUCLEOTIDE SEQUENCE [LARGE SCALE GENOMIC DNA]</scope>
    <source>
        <strain evidence="1 2">Iso1</strain>
    </source>
</reference>
<name>A0ABX1HZ06_9VIBR</name>
<accession>A0ABX1HZ06</accession>
<dbReference type="SUPFAM" id="SSF52540">
    <property type="entry name" value="P-loop containing nucleoside triphosphate hydrolases"/>
    <property type="match status" value="1"/>
</dbReference>
<dbReference type="InterPro" id="IPR027417">
    <property type="entry name" value="P-loop_NTPase"/>
</dbReference>
<keyword evidence="2" id="KW-1185">Reference proteome</keyword>
<protein>
    <submittedName>
        <fullName evidence="1">AAA family ATPase</fullName>
    </submittedName>
</protein>
<comment type="caution">
    <text evidence="1">The sequence shown here is derived from an EMBL/GenBank/DDBJ whole genome shotgun (WGS) entry which is preliminary data.</text>
</comment>
<dbReference type="Pfam" id="PF13207">
    <property type="entry name" value="AAA_17"/>
    <property type="match status" value="1"/>
</dbReference>